<dbReference type="AlphaFoldDB" id="A0A0L0VBM2"/>
<evidence type="ECO:0000313" key="1">
    <source>
        <dbReference type="EMBL" id="KNE96668.1"/>
    </source>
</evidence>
<name>A0A0L0VBM2_9BASI</name>
<organism evidence="1 2">
    <name type="scientific">Puccinia striiformis f. sp. tritici PST-78</name>
    <dbReference type="NCBI Taxonomy" id="1165861"/>
    <lineage>
        <taxon>Eukaryota</taxon>
        <taxon>Fungi</taxon>
        <taxon>Dikarya</taxon>
        <taxon>Basidiomycota</taxon>
        <taxon>Pucciniomycotina</taxon>
        <taxon>Pucciniomycetes</taxon>
        <taxon>Pucciniales</taxon>
        <taxon>Pucciniaceae</taxon>
        <taxon>Puccinia</taxon>
    </lineage>
</organism>
<gene>
    <name evidence="1" type="ORF">PSTG_10072</name>
</gene>
<protein>
    <submittedName>
        <fullName evidence="1">Uncharacterized protein</fullName>
    </submittedName>
</protein>
<reference evidence="2" key="1">
    <citation type="submission" date="2014-03" db="EMBL/GenBank/DDBJ databases">
        <title>The Genome Sequence of Puccinia striiformis f. sp. tritici PST-78.</title>
        <authorList>
            <consortium name="The Broad Institute Genome Sequencing Platform"/>
            <person name="Cuomo C."/>
            <person name="Hulbert S."/>
            <person name="Chen X."/>
            <person name="Walker B."/>
            <person name="Young S.K."/>
            <person name="Zeng Q."/>
            <person name="Gargeya S."/>
            <person name="Fitzgerald M."/>
            <person name="Haas B."/>
            <person name="Abouelleil A."/>
            <person name="Alvarado L."/>
            <person name="Arachchi H.M."/>
            <person name="Berlin A.M."/>
            <person name="Chapman S.B."/>
            <person name="Goldberg J."/>
            <person name="Griggs A."/>
            <person name="Gujja S."/>
            <person name="Hansen M."/>
            <person name="Howarth C."/>
            <person name="Imamovic A."/>
            <person name="Larimer J."/>
            <person name="McCowan C."/>
            <person name="Montmayeur A."/>
            <person name="Murphy C."/>
            <person name="Neiman D."/>
            <person name="Pearson M."/>
            <person name="Priest M."/>
            <person name="Roberts A."/>
            <person name="Saif S."/>
            <person name="Shea T."/>
            <person name="Sisk P."/>
            <person name="Sykes S."/>
            <person name="Wortman J."/>
            <person name="Nusbaum C."/>
            <person name="Birren B."/>
        </authorList>
    </citation>
    <scope>NUCLEOTIDE SEQUENCE [LARGE SCALE GENOMIC DNA]</scope>
    <source>
        <strain evidence="2">race PST-78</strain>
    </source>
</reference>
<accession>A0A0L0VBM2</accession>
<evidence type="ECO:0000313" key="2">
    <source>
        <dbReference type="Proteomes" id="UP000054564"/>
    </source>
</evidence>
<proteinExistence type="predicted"/>
<comment type="caution">
    <text evidence="1">The sequence shown here is derived from an EMBL/GenBank/DDBJ whole genome shotgun (WGS) entry which is preliminary data.</text>
</comment>
<keyword evidence="2" id="KW-1185">Reference proteome</keyword>
<dbReference type="Proteomes" id="UP000054564">
    <property type="component" value="Unassembled WGS sequence"/>
</dbReference>
<dbReference type="EMBL" id="AJIL01000079">
    <property type="protein sequence ID" value="KNE96668.1"/>
    <property type="molecule type" value="Genomic_DNA"/>
</dbReference>
<sequence length="62" mass="6901">MRQGLRSAGAVARGTTHINKIGTNTDPWKLLDRILTNHKDITPVTPTIFGLKPMMFLHFSLA</sequence>